<dbReference type="PANTHER" id="PTHR12558:SF13">
    <property type="entry name" value="CELL DIVISION CYCLE PROTEIN 27 HOMOLOG"/>
    <property type="match status" value="1"/>
</dbReference>
<dbReference type="Gene3D" id="1.25.40.10">
    <property type="entry name" value="Tetratricopeptide repeat domain"/>
    <property type="match status" value="2"/>
</dbReference>
<dbReference type="InterPro" id="IPR019734">
    <property type="entry name" value="TPR_rpt"/>
</dbReference>
<dbReference type="EMBL" id="BJYA01000003">
    <property type="protein sequence ID" value="GEN45151.1"/>
    <property type="molecule type" value="Genomic_DNA"/>
</dbReference>
<evidence type="ECO:0000256" key="1">
    <source>
        <dbReference type="PROSITE-ProRule" id="PRU00339"/>
    </source>
</evidence>
<comment type="caution">
    <text evidence="2">The sequence shown here is derived from an EMBL/GenBank/DDBJ whole genome shotgun (WGS) entry which is preliminary data.</text>
</comment>
<gene>
    <name evidence="2" type="primary">ypiA</name>
    <name evidence="2" type="ORF">AHA02nite_09270</name>
</gene>
<proteinExistence type="predicted"/>
<keyword evidence="1" id="KW-0802">TPR repeat</keyword>
<dbReference type="Pfam" id="PF13176">
    <property type="entry name" value="TPR_7"/>
    <property type="match status" value="1"/>
</dbReference>
<dbReference type="RefSeq" id="WP_146814842.1">
    <property type="nucleotide sequence ID" value="NZ_BJYA01000003.1"/>
</dbReference>
<evidence type="ECO:0000313" key="2">
    <source>
        <dbReference type="EMBL" id="GEN45151.1"/>
    </source>
</evidence>
<dbReference type="InterPro" id="IPR011990">
    <property type="entry name" value="TPR-like_helical_dom_sf"/>
</dbReference>
<dbReference type="AlphaFoldDB" id="A0A511W309"/>
<dbReference type="Proteomes" id="UP000321440">
    <property type="component" value="Unassembled WGS sequence"/>
</dbReference>
<feature type="repeat" description="TPR" evidence="1">
    <location>
        <begin position="371"/>
        <end position="404"/>
    </location>
</feature>
<dbReference type="OrthoDB" id="2080803at2"/>
<dbReference type="SMART" id="SM00028">
    <property type="entry name" value="TPR"/>
    <property type="match status" value="7"/>
</dbReference>
<dbReference type="SUPFAM" id="SSF48452">
    <property type="entry name" value="TPR-like"/>
    <property type="match status" value="1"/>
</dbReference>
<name>A0A511W309_9BACI</name>
<evidence type="ECO:0000313" key="3">
    <source>
        <dbReference type="Proteomes" id="UP000321440"/>
    </source>
</evidence>
<dbReference type="PANTHER" id="PTHR12558">
    <property type="entry name" value="CELL DIVISION CYCLE 16,23,27"/>
    <property type="match status" value="1"/>
</dbReference>
<keyword evidence="3" id="KW-1185">Reference proteome</keyword>
<dbReference type="Pfam" id="PF13432">
    <property type="entry name" value="TPR_16"/>
    <property type="match status" value="1"/>
</dbReference>
<reference evidence="2 3" key="1">
    <citation type="submission" date="2019-07" db="EMBL/GenBank/DDBJ databases">
        <title>Whole genome shotgun sequence of Alkalibacillus haloalkaliphilus NBRC 103110.</title>
        <authorList>
            <person name="Hosoyama A."/>
            <person name="Uohara A."/>
            <person name="Ohji S."/>
            <person name="Ichikawa N."/>
        </authorList>
    </citation>
    <scope>NUCLEOTIDE SEQUENCE [LARGE SCALE GENOMIC DNA]</scope>
    <source>
        <strain evidence="2 3">NBRC 103110</strain>
    </source>
</reference>
<organism evidence="2 3">
    <name type="scientific">Alkalibacillus haloalkaliphilus</name>
    <dbReference type="NCBI Taxonomy" id="94136"/>
    <lineage>
        <taxon>Bacteria</taxon>
        <taxon>Bacillati</taxon>
        <taxon>Bacillota</taxon>
        <taxon>Bacilli</taxon>
        <taxon>Bacillales</taxon>
        <taxon>Bacillaceae</taxon>
        <taxon>Alkalibacillus</taxon>
    </lineage>
</organism>
<protein>
    <submittedName>
        <fullName evidence="2">TPR repeat-containing protein YpiA</fullName>
    </submittedName>
</protein>
<accession>A0A511W309</accession>
<dbReference type="Pfam" id="PF14559">
    <property type="entry name" value="TPR_19"/>
    <property type="match status" value="1"/>
</dbReference>
<dbReference type="PROSITE" id="PS50005">
    <property type="entry name" value="TPR"/>
    <property type="match status" value="2"/>
</dbReference>
<sequence>METISEALTLKEEGKVNEAVQLLKSYVAEAEDAERFDIAQLLHEWGLLNDARDVYEDMLLLYPDDDQIRLLLAEIYTDLGEDELVLETLGEIKEDSEFYTTALVQLADFYQSQGLFEVAEQKLKEAKSIDSEEPIIDLALAELAFSNGEYQKSIPFYKKVDKEAPSIDVVNIKERLAESLSSVGDWEEALNYFELIELETPDQLFKYGYTAYQIERFDICTKVWDQLIDLDPEYTSVYPMLARAFYEEGALQEAFDTTVQGINKDEHNNELYLLAAQYALKLNKQEEAVTYLQEALAIDPAYEDGVELLLNIYFENEQYEQAKDLVDQLMSYEGYPVVLNWRAAQVYNELEQFDLAKKHFEQAELTYREEPDFLKEYGMFLVEEGDLQKALKLLNAYLTIIPDDEEVQEFIMRMQEQ</sequence>
<feature type="repeat" description="TPR" evidence="1">
    <location>
        <begin position="269"/>
        <end position="302"/>
    </location>
</feature>